<organism evidence="7 8">
    <name type="scientific">Symbiodinium microadriaticum</name>
    <name type="common">Dinoflagellate</name>
    <name type="synonym">Zooxanthella microadriatica</name>
    <dbReference type="NCBI Taxonomy" id="2951"/>
    <lineage>
        <taxon>Eukaryota</taxon>
        <taxon>Sar</taxon>
        <taxon>Alveolata</taxon>
        <taxon>Dinophyceae</taxon>
        <taxon>Suessiales</taxon>
        <taxon>Symbiodiniaceae</taxon>
        <taxon>Symbiodinium</taxon>
    </lineage>
</organism>
<dbReference type="AlphaFoldDB" id="A0A1Q9ELS5"/>
<keyword evidence="8" id="KW-1185">Reference proteome</keyword>
<dbReference type="GO" id="GO:0005634">
    <property type="term" value="C:nucleus"/>
    <property type="evidence" value="ECO:0007669"/>
    <property type="project" value="UniProtKB-SubCell"/>
</dbReference>
<feature type="region of interest" description="Disordered" evidence="5">
    <location>
        <begin position="1"/>
        <end position="50"/>
    </location>
</feature>
<dbReference type="InterPro" id="IPR050517">
    <property type="entry name" value="DDR_Repair_Kinase"/>
</dbReference>
<dbReference type="GO" id="GO:0000077">
    <property type="term" value="P:DNA damage checkpoint signaling"/>
    <property type="evidence" value="ECO:0007669"/>
    <property type="project" value="TreeGrafter"/>
</dbReference>
<dbReference type="GO" id="GO:0006281">
    <property type="term" value="P:DNA repair"/>
    <property type="evidence" value="ECO:0007669"/>
    <property type="project" value="TreeGrafter"/>
</dbReference>
<dbReference type="Proteomes" id="UP000186817">
    <property type="component" value="Unassembled WGS sequence"/>
</dbReference>
<comment type="caution">
    <text evidence="7">The sequence shown here is derived from an EMBL/GenBank/DDBJ whole genome shotgun (WGS) entry which is preliminary data.</text>
</comment>
<evidence type="ECO:0000256" key="5">
    <source>
        <dbReference type="SAM" id="MobiDB-lite"/>
    </source>
</evidence>
<dbReference type="GO" id="GO:0005694">
    <property type="term" value="C:chromosome"/>
    <property type="evidence" value="ECO:0007669"/>
    <property type="project" value="TreeGrafter"/>
</dbReference>
<keyword evidence="7" id="KW-0808">Transferase</keyword>
<keyword evidence="7" id="KW-0418">Kinase</keyword>
<reference evidence="7 8" key="1">
    <citation type="submission" date="2016-02" db="EMBL/GenBank/DDBJ databases">
        <title>Genome analysis of coral dinoflagellate symbionts highlights evolutionary adaptations to a symbiotic lifestyle.</title>
        <authorList>
            <person name="Aranda M."/>
            <person name="Li Y."/>
            <person name="Liew Y.J."/>
            <person name="Baumgarten S."/>
            <person name="Simakov O."/>
            <person name="Wilson M."/>
            <person name="Piel J."/>
            <person name="Ashoor H."/>
            <person name="Bougouffa S."/>
            <person name="Bajic V.B."/>
            <person name="Ryu T."/>
            <person name="Ravasi T."/>
            <person name="Bayer T."/>
            <person name="Micklem G."/>
            <person name="Kim H."/>
            <person name="Bhak J."/>
            <person name="Lajeunesse T.C."/>
            <person name="Voolstra C.R."/>
        </authorList>
    </citation>
    <scope>NUCLEOTIDE SEQUENCE [LARGE SCALE GENOMIC DNA]</scope>
    <source>
        <strain evidence="7 8">CCMP2467</strain>
    </source>
</reference>
<dbReference type="InterPro" id="IPR003151">
    <property type="entry name" value="PIK-rel_kinase_FAT"/>
</dbReference>
<evidence type="ECO:0000256" key="1">
    <source>
        <dbReference type="ARBA" id="ARBA00004123"/>
    </source>
</evidence>
<gene>
    <name evidence="7" type="primary">Atr</name>
    <name evidence="7" type="ORF">AK812_SmicGene8165</name>
</gene>
<name>A0A1Q9ELS5_SYMMI</name>
<evidence type="ECO:0000313" key="7">
    <source>
        <dbReference type="EMBL" id="OLQ08374.1"/>
    </source>
</evidence>
<dbReference type="OrthoDB" id="428639at2759"/>
<dbReference type="PANTHER" id="PTHR11139">
    <property type="entry name" value="ATAXIA TELANGIECTASIA MUTATED ATM -RELATED"/>
    <property type="match status" value="1"/>
</dbReference>
<protein>
    <submittedName>
        <fullName evidence="7">Serine/threonine-protein kinase ATR</fullName>
    </submittedName>
</protein>
<proteinExistence type="predicted"/>
<evidence type="ECO:0000256" key="4">
    <source>
        <dbReference type="ARBA" id="ARBA00023242"/>
    </source>
</evidence>
<keyword evidence="2" id="KW-0723">Serine/threonine-protein kinase</keyword>
<dbReference type="PANTHER" id="PTHR11139:SF69">
    <property type="entry name" value="SERINE_THREONINE-PROTEIN KINASE ATR"/>
    <property type="match status" value="1"/>
</dbReference>
<keyword evidence="4" id="KW-0539">Nucleus</keyword>
<feature type="compositionally biased region" description="Low complexity" evidence="5">
    <location>
        <begin position="14"/>
        <end position="41"/>
    </location>
</feature>
<dbReference type="Pfam" id="PF02259">
    <property type="entry name" value="FAT"/>
    <property type="match status" value="1"/>
</dbReference>
<feature type="domain" description="PIK-related kinase FAT" evidence="6">
    <location>
        <begin position="156"/>
        <end position="249"/>
    </location>
</feature>
<evidence type="ECO:0000256" key="3">
    <source>
        <dbReference type="ARBA" id="ARBA00022763"/>
    </source>
</evidence>
<dbReference type="GO" id="GO:0004674">
    <property type="term" value="F:protein serine/threonine kinase activity"/>
    <property type="evidence" value="ECO:0007669"/>
    <property type="project" value="UniProtKB-KW"/>
</dbReference>
<sequence length="579" mass="64397">MTSASAATAEPWIELSEPSEGDLSSSSSSSSSSDDSSSSSSEESEDSSATPMAWLEFCGSAPLAPGHVAPNWNFKGDGPMSRLSERAAQGARSDLLGIFHYELNACYELATEGPERGPALCGLVRCTQAMRRYESSLQLITGIRQEQPDLAQTLRPHAVEAAWQLGSWDRLTEVLQEPSPDGPCDFQALAVHSQQSNKGKVKLGRAVLAVHERDSATLSTTLRETTLEVARAASAAARESYTRAYQHLLCAIFAVLRLKIQTQIVNYVNPRFVNFNEPLLLAIAVGLCTALCSFPVLMWNIMEEMQVESDNNAYEVPVIKGLHVLSDIDWVSKYREDITTPSFSVRQTLLRPLSVLLQEQGCDSEDLKLKEDAKTLELAFARLCRKHKEHISMEHPDTSLCVLDLWENFKTGKEEIASDALLLLPKVAEVEFQEAKEQLRDSEAAYFYHASYLDGLLKGQISEAEAKAARNENCPFDRKNLVTFTVRGYLQALQRGVHFILNRVLQLAWECCEVDFYKADVNSELASEAGLSALWAKGRRLMPWMWYTVLSQLISRALHPDMRCFSCMEKGLPSPLALF</sequence>
<dbReference type="GO" id="GO:0000723">
    <property type="term" value="P:telomere maintenance"/>
    <property type="evidence" value="ECO:0007669"/>
    <property type="project" value="TreeGrafter"/>
</dbReference>
<accession>A0A1Q9ELS5</accession>
<evidence type="ECO:0000259" key="6">
    <source>
        <dbReference type="Pfam" id="PF02259"/>
    </source>
</evidence>
<comment type="subcellular location">
    <subcellularLocation>
        <location evidence="1">Nucleus</location>
    </subcellularLocation>
</comment>
<evidence type="ECO:0000256" key="2">
    <source>
        <dbReference type="ARBA" id="ARBA00022527"/>
    </source>
</evidence>
<evidence type="ECO:0000313" key="8">
    <source>
        <dbReference type="Proteomes" id="UP000186817"/>
    </source>
</evidence>
<dbReference type="EMBL" id="LSRX01000119">
    <property type="protein sequence ID" value="OLQ08374.1"/>
    <property type="molecule type" value="Genomic_DNA"/>
</dbReference>
<keyword evidence="3" id="KW-0227">DNA damage</keyword>